<feature type="non-terminal residue" evidence="1">
    <location>
        <position position="1"/>
    </location>
</feature>
<feature type="non-terminal residue" evidence="1">
    <location>
        <position position="38"/>
    </location>
</feature>
<sequence>VLVYRRTLFTLCGALIFPGISYGSLTRTPWQGEGPFYP</sequence>
<evidence type="ECO:0000313" key="1">
    <source>
        <dbReference type="EMBL" id="SVA78601.1"/>
    </source>
</evidence>
<dbReference type="AlphaFoldDB" id="A0A381YPN2"/>
<protein>
    <submittedName>
        <fullName evidence="1">Uncharacterized protein</fullName>
    </submittedName>
</protein>
<reference evidence="1" key="1">
    <citation type="submission" date="2018-05" db="EMBL/GenBank/DDBJ databases">
        <authorList>
            <person name="Lanie J.A."/>
            <person name="Ng W.-L."/>
            <person name="Kazmierczak K.M."/>
            <person name="Andrzejewski T.M."/>
            <person name="Davidsen T.M."/>
            <person name="Wayne K.J."/>
            <person name="Tettelin H."/>
            <person name="Glass J.I."/>
            <person name="Rusch D."/>
            <person name="Podicherti R."/>
            <person name="Tsui H.-C.T."/>
            <person name="Winkler M.E."/>
        </authorList>
    </citation>
    <scope>NUCLEOTIDE SEQUENCE</scope>
</reference>
<accession>A0A381YPN2</accession>
<dbReference type="EMBL" id="UINC01018665">
    <property type="protein sequence ID" value="SVA78601.1"/>
    <property type="molecule type" value="Genomic_DNA"/>
</dbReference>
<name>A0A381YPN2_9ZZZZ</name>
<gene>
    <name evidence="1" type="ORF">METZ01_LOCUS131455</name>
</gene>
<organism evidence="1">
    <name type="scientific">marine metagenome</name>
    <dbReference type="NCBI Taxonomy" id="408172"/>
    <lineage>
        <taxon>unclassified sequences</taxon>
        <taxon>metagenomes</taxon>
        <taxon>ecological metagenomes</taxon>
    </lineage>
</organism>
<proteinExistence type="predicted"/>